<keyword evidence="3 8" id="KW-0349">Heme</keyword>
<dbReference type="Proteomes" id="UP000807306">
    <property type="component" value="Unassembled WGS sequence"/>
</dbReference>
<evidence type="ECO:0000256" key="1">
    <source>
        <dbReference type="ARBA" id="ARBA00001971"/>
    </source>
</evidence>
<dbReference type="GO" id="GO:0016705">
    <property type="term" value="F:oxidoreductase activity, acting on paired donors, with incorporation or reduction of molecular oxygen"/>
    <property type="evidence" value="ECO:0007669"/>
    <property type="project" value="InterPro"/>
</dbReference>
<dbReference type="Pfam" id="PF00067">
    <property type="entry name" value="p450"/>
    <property type="match status" value="1"/>
</dbReference>
<keyword evidence="12" id="KW-1185">Reference proteome</keyword>
<dbReference type="GO" id="GO:0005506">
    <property type="term" value="F:iron ion binding"/>
    <property type="evidence" value="ECO:0007669"/>
    <property type="project" value="InterPro"/>
</dbReference>
<dbReference type="GO" id="GO:0020037">
    <property type="term" value="F:heme binding"/>
    <property type="evidence" value="ECO:0007669"/>
    <property type="project" value="InterPro"/>
</dbReference>
<sequence>MAIPPGIIFILSVLPFLLVPPTLTYGVLRIINVSTPTPPSTFYKEHTDKQKAASLNAHLIPRVPRDSFDFFGYKLTKGLVKNAKMNYISEAFRLWAKEYGPVFQIELLADTRIFTTEPDHIKALLATQFDTFHKGPALFKQLQSLLGEGVFNSDGDLWKFHRSMARPYFNRERIADFDNFEQHATLALAKAEKRLAEGYAIDFQDLVARFTLDSATQFLFGYDVESLAARIPYPSSPPLPHLDKLNQLNTPELVSEDHPSNAFVDAFAEGQEKSVRRMRVGDIWPVSGEDFWRDGVQPLRKVVEKYIEPMVVKALERKKRAGDQKETGDGELGDTLLEDLIQQTQDVTMLKDELINLLVAGRDTTASTLTFCLYMLAEHPTIEARLRREVLEAVGPNRQPTADDFRGMKFMRAFINEVLRLYPAVPNNNRTATQPAVWTSKNPGSKPYYVPAGVRIMYSVFLMQRRTDLWGPDALEFDPDRFLDDRVQKYLTPNPYIFLPFNAGPRICLGQQFAYQEMSFFLVKLMQRFENFKLAPDAQPANSKPPAHWAQGDARQAKEKIWPQSSLTMSVKGGLWVTMDPVKQ</sequence>
<dbReference type="PANTHER" id="PTHR24287">
    <property type="entry name" value="P450, PUTATIVE (EUROFUNG)-RELATED"/>
    <property type="match status" value="1"/>
</dbReference>
<proteinExistence type="inferred from homology"/>
<keyword evidence="10" id="KW-0732">Signal</keyword>
<keyword evidence="6 8" id="KW-0408">Iron</keyword>
<keyword evidence="5 9" id="KW-0560">Oxidoreductase</keyword>
<evidence type="ECO:0000256" key="3">
    <source>
        <dbReference type="ARBA" id="ARBA00022617"/>
    </source>
</evidence>
<comment type="similarity">
    <text evidence="2 9">Belongs to the cytochrome P450 family.</text>
</comment>
<evidence type="ECO:0000313" key="11">
    <source>
        <dbReference type="EMBL" id="KAF9523245.1"/>
    </source>
</evidence>
<evidence type="ECO:0000256" key="9">
    <source>
        <dbReference type="RuleBase" id="RU000461"/>
    </source>
</evidence>
<evidence type="ECO:0000256" key="6">
    <source>
        <dbReference type="ARBA" id="ARBA00023004"/>
    </source>
</evidence>
<dbReference type="PRINTS" id="PR00463">
    <property type="entry name" value="EP450I"/>
</dbReference>
<dbReference type="PROSITE" id="PS00086">
    <property type="entry name" value="CYTOCHROME_P450"/>
    <property type="match status" value="1"/>
</dbReference>
<comment type="caution">
    <text evidence="11">The sequence shown here is derived from an EMBL/GenBank/DDBJ whole genome shotgun (WGS) entry which is preliminary data.</text>
</comment>
<gene>
    <name evidence="11" type="ORF">CPB83DRAFT_910831</name>
</gene>
<reference evidence="11" key="1">
    <citation type="submission" date="2020-11" db="EMBL/GenBank/DDBJ databases">
        <authorList>
            <consortium name="DOE Joint Genome Institute"/>
            <person name="Ahrendt S."/>
            <person name="Riley R."/>
            <person name="Andreopoulos W."/>
            <person name="Labutti K."/>
            <person name="Pangilinan J."/>
            <person name="Ruiz-Duenas F.J."/>
            <person name="Barrasa J.M."/>
            <person name="Sanchez-Garcia M."/>
            <person name="Camarero S."/>
            <person name="Miyauchi S."/>
            <person name="Serrano A."/>
            <person name="Linde D."/>
            <person name="Babiker R."/>
            <person name="Drula E."/>
            <person name="Ayuso-Fernandez I."/>
            <person name="Pacheco R."/>
            <person name="Padilla G."/>
            <person name="Ferreira P."/>
            <person name="Barriuso J."/>
            <person name="Kellner H."/>
            <person name="Castanera R."/>
            <person name="Alfaro M."/>
            <person name="Ramirez L."/>
            <person name="Pisabarro A.G."/>
            <person name="Kuo A."/>
            <person name="Tritt A."/>
            <person name="Lipzen A."/>
            <person name="He G."/>
            <person name="Yan M."/>
            <person name="Ng V."/>
            <person name="Cullen D."/>
            <person name="Martin F."/>
            <person name="Rosso M.-N."/>
            <person name="Henrissat B."/>
            <person name="Hibbett D."/>
            <person name="Martinez A.T."/>
            <person name="Grigoriev I.V."/>
        </authorList>
    </citation>
    <scope>NUCLEOTIDE SEQUENCE</scope>
    <source>
        <strain evidence="11">CBS 506.95</strain>
    </source>
</reference>
<comment type="cofactor">
    <cofactor evidence="1 8">
        <name>heme</name>
        <dbReference type="ChEBI" id="CHEBI:30413"/>
    </cofactor>
</comment>
<evidence type="ECO:0000256" key="10">
    <source>
        <dbReference type="SAM" id="SignalP"/>
    </source>
</evidence>
<accession>A0A9P6E681</accession>
<dbReference type="OrthoDB" id="1470350at2759"/>
<evidence type="ECO:0000256" key="5">
    <source>
        <dbReference type="ARBA" id="ARBA00023002"/>
    </source>
</evidence>
<dbReference type="SUPFAM" id="SSF48264">
    <property type="entry name" value="Cytochrome P450"/>
    <property type="match status" value="1"/>
</dbReference>
<dbReference type="AlphaFoldDB" id="A0A9P6E681"/>
<organism evidence="11 12">
    <name type="scientific">Crepidotus variabilis</name>
    <dbReference type="NCBI Taxonomy" id="179855"/>
    <lineage>
        <taxon>Eukaryota</taxon>
        <taxon>Fungi</taxon>
        <taxon>Dikarya</taxon>
        <taxon>Basidiomycota</taxon>
        <taxon>Agaricomycotina</taxon>
        <taxon>Agaricomycetes</taxon>
        <taxon>Agaricomycetidae</taxon>
        <taxon>Agaricales</taxon>
        <taxon>Agaricineae</taxon>
        <taxon>Crepidotaceae</taxon>
        <taxon>Crepidotus</taxon>
    </lineage>
</organism>
<dbReference type="PRINTS" id="PR00385">
    <property type="entry name" value="P450"/>
</dbReference>
<protein>
    <submittedName>
        <fullName evidence="11">Cytochrome P450 monooxygenase pc-3</fullName>
    </submittedName>
</protein>
<dbReference type="InterPro" id="IPR036396">
    <property type="entry name" value="Cyt_P450_sf"/>
</dbReference>
<feature type="chain" id="PRO_5040401021" evidence="10">
    <location>
        <begin position="25"/>
        <end position="584"/>
    </location>
</feature>
<dbReference type="InterPro" id="IPR047146">
    <property type="entry name" value="Cyt_P450_E_CYP52_fungi"/>
</dbReference>
<evidence type="ECO:0000313" key="12">
    <source>
        <dbReference type="Proteomes" id="UP000807306"/>
    </source>
</evidence>
<keyword evidence="4 8" id="KW-0479">Metal-binding</keyword>
<dbReference type="Gene3D" id="1.10.630.10">
    <property type="entry name" value="Cytochrome P450"/>
    <property type="match status" value="1"/>
</dbReference>
<evidence type="ECO:0000256" key="8">
    <source>
        <dbReference type="PIRSR" id="PIRSR602401-1"/>
    </source>
</evidence>
<feature type="binding site" description="axial binding residue" evidence="8">
    <location>
        <position position="508"/>
    </location>
    <ligand>
        <name>heme</name>
        <dbReference type="ChEBI" id="CHEBI:30413"/>
    </ligand>
    <ligandPart>
        <name>Fe</name>
        <dbReference type="ChEBI" id="CHEBI:18248"/>
    </ligandPart>
</feature>
<dbReference type="EMBL" id="MU157922">
    <property type="protein sequence ID" value="KAF9523245.1"/>
    <property type="molecule type" value="Genomic_DNA"/>
</dbReference>
<evidence type="ECO:0000256" key="2">
    <source>
        <dbReference type="ARBA" id="ARBA00010617"/>
    </source>
</evidence>
<name>A0A9P6E681_9AGAR</name>
<dbReference type="InterPro" id="IPR017972">
    <property type="entry name" value="Cyt_P450_CS"/>
</dbReference>
<keyword evidence="7 9" id="KW-0503">Monooxygenase</keyword>
<evidence type="ECO:0000256" key="4">
    <source>
        <dbReference type="ARBA" id="ARBA00022723"/>
    </source>
</evidence>
<dbReference type="CDD" id="cd11063">
    <property type="entry name" value="CYP52"/>
    <property type="match status" value="1"/>
</dbReference>
<dbReference type="InterPro" id="IPR002401">
    <property type="entry name" value="Cyt_P450_E_grp-I"/>
</dbReference>
<dbReference type="PANTHER" id="PTHR24287:SF1">
    <property type="entry name" value="P450, PUTATIVE (EUROFUNG)-RELATED"/>
    <property type="match status" value="1"/>
</dbReference>
<feature type="signal peptide" evidence="10">
    <location>
        <begin position="1"/>
        <end position="24"/>
    </location>
</feature>
<dbReference type="InterPro" id="IPR001128">
    <property type="entry name" value="Cyt_P450"/>
</dbReference>
<dbReference type="GO" id="GO:0004497">
    <property type="term" value="F:monooxygenase activity"/>
    <property type="evidence" value="ECO:0007669"/>
    <property type="project" value="UniProtKB-KW"/>
</dbReference>
<evidence type="ECO:0000256" key="7">
    <source>
        <dbReference type="ARBA" id="ARBA00023033"/>
    </source>
</evidence>